<name>A0A0F9UUB5_9ZZZZ</name>
<dbReference type="EMBL" id="LAZR01000812">
    <property type="protein sequence ID" value="KKN57238.1"/>
    <property type="molecule type" value="Genomic_DNA"/>
</dbReference>
<reference evidence="2" key="1">
    <citation type="journal article" date="2015" name="Nature">
        <title>Complex archaea that bridge the gap between prokaryotes and eukaryotes.</title>
        <authorList>
            <person name="Spang A."/>
            <person name="Saw J.H."/>
            <person name="Jorgensen S.L."/>
            <person name="Zaremba-Niedzwiedzka K."/>
            <person name="Martijn J."/>
            <person name="Lind A.E."/>
            <person name="van Eijk R."/>
            <person name="Schleper C."/>
            <person name="Guy L."/>
            <person name="Ettema T.J."/>
        </authorList>
    </citation>
    <scope>NUCLEOTIDE SEQUENCE</scope>
</reference>
<accession>A0A0F9UUB5</accession>
<protein>
    <recommendedName>
        <fullName evidence="3">Transposase</fullName>
    </recommendedName>
</protein>
<gene>
    <name evidence="2" type="ORF">LCGC14_0564090</name>
</gene>
<organism evidence="2">
    <name type="scientific">marine sediment metagenome</name>
    <dbReference type="NCBI Taxonomy" id="412755"/>
    <lineage>
        <taxon>unclassified sequences</taxon>
        <taxon>metagenomes</taxon>
        <taxon>ecological metagenomes</taxon>
    </lineage>
</organism>
<evidence type="ECO:0000313" key="2">
    <source>
        <dbReference type="EMBL" id="KKN57238.1"/>
    </source>
</evidence>
<feature type="region of interest" description="Disordered" evidence="1">
    <location>
        <begin position="62"/>
        <end position="89"/>
    </location>
</feature>
<evidence type="ECO:0008006" key="3">
    <source>
        <dbReference type="Google" id="ProtNLM"/>
    </source>
</evidence>
<dbReference type="SUPFAM" id="SSF48295">
    <property type="entry name" value="TrpR-like"/>
    <property type="match status" value="1"/>
</dbReference>
<comment type="caution">
    <text evidence="2">The sequence shown here is derived from an EMBL/GenBank/DDBJ whole genome shotgun (WGS) entry which is preliminary data.</text>
</comment>
<sequence length="89" mass="10170">MSKRKQHAPEFKAKVAFEALKGQEPVSELASRFGVHPTMNQLGFIETIYRFSEGRLSGVVRSTRDNTRLPQPIQFPRSRNESVRPPPTF</sequence>
<proteinExistence type="predicted"/>
<dbReference type="GO" id="GO:0043565">
    <property type="term" value="F:sequence-specific DNA binding"/>
    <property type="evidence" value="ECO:0007669"/>
    <property type="project" value="InterPro"/>
</dbReference>
<evidence type="ECO:0000256" key="1">
    <source>
        <dbReference type="SAM" id="MobiDB-lite"/>
    </source>
</evidence>
<dbReference type="AlphaFoldDB" id="A0A0F9UUB5"/>
<dbReference type="InterPro" id="IPR010921">
    <property type="entry name" value="Trp_repressor/repl_initiator"/>
</dbReference>